<organism evidence="4 6">
    <name type="scientific">Streptococcus chenjunshii</name>
    <dbReference type="NCBI Taxonomy" id="2173853"/>
    <lineage>
        <taxon>Bacteria</taxon>
        <taxon>Bacillati</taxon>
        <taxon>Bacillota</taxon>
        <taxon>Bacilli</taxon>
        <taxon>Lactobacillales</taxon>
        <taxon>Streptococcaceae</taxon>
        <taxon>Streptococcus</taxon>
    </lineage>
</organism>
<evidence type="ECO:0000313" key="3">
    <source>
        <dbReference type="EMBL" id="RFU50847.1"/>
    </source>
</evidence>
<gene>
    <name evidence="2" type="ORF">DDV21_000780</name>
    <name evidence="3" type="ORF">DDV22_06555</name>
    <name evidence="4" type="ORF">DDV23_06815</name>
</gene>
<reference evidence="3 7" key="1">
    <citation type="submission" date="2018-08" db="EMBL/GenBank/DDBJ databases">
        <title>Draft genome of Streptococcus sp .nov. Z2.</title>
        <authorList>
            <person name="Tian Z."/>
        </authorList>
    </citation>
    <scope>NUCLEOTIDE SEQUENCE [LARGE SCALE GENOMIC DNA]</scope>
    <source>
        <strain evidence="3 7">Z2</strain>
    </source>
</reference>
<dbReference type="EMBL" id="CP031733">
    <property type="protein sequence ID" value="AXQ77711.1"/>
    <property type="molecule type" value="Genomic_DNA"/>
</dbReference>
<accession>A0A346N9L6</accession>
<dbReference type="Proteomes" id="UP000264056">
    <property type="component" value="Unassembled WGS sequence"/>
</dbReference>
<keyword evidence="1" id="KW-0812">Transmembrane</keyword>
<keyword evidence="1" id="KW-0472">Membrane</keyword>
<feature type="transmembrane region" description="Helical" evidence="1">
    <location>
        <begin position="20"/>
        <end position="39"/>
    </location>
</feature>
<reference evidence="2" key="4">
    <citation type="journal article" date="2019" name="Int. J. Syst. Evol. Microbiol.">
        <title>Streptococcus chenjunshii sp. nov. isolated from feces of Tibetan antelopes.</title>
        <authorList>
            <person name="Tian Z."/>
            <person name="Lu S."/>
            <person name="Jin D."/>
            <person name="Yang J."/>
            <person name="Pu J."/>
            <person name="Lai X.H."/>
            <person name="Bai X.N."/>
            <person name="Wu X.M."/>
            <person name="Li J."/>
            <person name="Wang S."/>
            <person name="Xu J."/>
        </authorList>
    </citation>
    <scope>NUCLEOTIDE SEQUENCE</scope>
    <source>
        <strain evidence="2">Z15</strain>
    </source>
</reference>
<dbReference type="AlphaFoldDB" id="A0A372KL49"/>
<dbReference type="Pfam" id="PF15980">
    <property type="entry name" value="ComGF"/>
    <property type="match status" value="1"/>
</dbReference>
<proteinExistence type="predicted"/>
<dbReference type="Proteomes" id="UP000262901">
    <property type="component" value="Unassembled WGS sequence"/>
</dbReference>
<keyword evidence="1" id="KW-1133">Transmembrane helix</keyword>
<protein>
    <submittedName>
        <fullName evidence="4">Competence protein ComGF</fullName>
    </submittedName>
</protein>
<evidence type="ECO:0000313" key="2">
    <source>
        <dbReference type="EMBL" id="AXQ77711.1"/>
    </source>
</evidence>
<dbReference type="KEGG" id="schj:DDV21_000780"/>
<dbReference type="NCBIfam" id="NF041002">
    <property type="entry name" value="pilin_ComGF"/>
    <property type="match status" value="1"/>
</dbReference>
<evidence type="ECO:0000256" key="1">
    <source>
        <dbReference type="SAM" id="Phobius"/>
    </source>
</evidence>
<dbReference type="Proteomes" id="UP000246115">
    <property type="component" value="Chromosome"/>
</dbReference>
<reference evidence="5" key="3">
    <citation type="submission" date="2018-08" db="EMBL/GenBank/DDBJ databases">
        <title>Streptococcus chenjunshii sp. nov., isolated from stools sample of the Tibetan antelope in the Qinghai-Tibet plateau, China.</title>
        <authorList>
            <person name="Tian Z."/>
        </authorList>
    </citation>
    <scope>NUCLEOTIDE SEQUENCE [LARGE SCALE GENOMIC DNA]</scope>
    <source>
        <strain evidence="5">Z15</strain>
    </source>
</reference>
<evidence type="ECO:0000313" key="5">
    <source>
        <dbReference type="Proteomes" id="UP000246115"/>
    </source>
</evidence>
<keyword evidence="7" id="KW-1185">Reference proteome</keyword>
<name>A0A372KL49_9STRE</name>
<evidence type="ECO:0000313" key="4">
    <source>
        <dbReference type="EMBL" id="RFU52993.1"/>
    </source>
</evidence>
<sequence length="152" mass="17335">MSMKMNKKFCVLKNFRVRSFTLLECIIALFVISGSVLVYEALTASLSTNIRYLSDNYQENWLLFSQQLHTELAGSQLEKVEGNKLYISRDGQQLALGQSKADDFRKTNADGRGYQPMLFGLADSHISRESNIVTIRLTFKNGLKRSFIYAFT</sequence>
<dbReference type="EMBL" id="QVQZ01000014">
    <property type="protein sequence ID" value="RFU52993.1"/>
    <property type="molecule type" value="Genomic_DNA"/>
</dbReference>
<dbReference type="PIRSF" id="PIRSF031611">
    <property type="entry name" value="Competence_ComGF"/>
    <property type="match status" value="1"/>
</dbReference>
<dbReference type="OrthoDB" id="2231423at2"/>
<evidence type="ECO:0000313" key="7">
    <source>
        <dbReference type="Proteomes" id="UP000264056"/>
    </source>
</evidence>
<reference evidence="4 6" key="2">
    <citation type="submission" date="2018-08" db="EMBL/GenBank/DDBJ databases">
        <title>Draft genome of Streptococcus sp. nov. Z1.</title>
        <authorList>
            <person name="Tian Z."/>
        </authorList>
    </citation>
    <scope>NUCLEOTIDE SEQUENCE [LARGE SCALE GENOMIC DNA]</scope>
    <source>
        <strain evidence="4">Z1</strain>
        <strain evidence="6">Z1(2018)</strain>
    </source>
</reference>
<dbReference type="InterPro" id="IPR016977">
    <property type="entry name" value="ComGF"/>
</dbReference>
<evidence type="ECO:0000313" key="6">
    <source>
        <dbReference type="Proteomes" id="UP000262901"/>
    </source>
</evidence>
<dbReference type="RefSeq" id="WP_116878367.1">
    <property type="nucleotide sequence ID" value="NZ_CP031733.1"/>
</dbReference>
<dbReference type="EMBL" id="QVQY01000015">
    <property type="protein sequence ID" value="RFU50847.1"/>
    <property type="molecule type" value="Genomic_DNA"/>
</dbReference>
<accession>A0A372KL49</accession>